<dbReference type="Proteomes" id="UP000085678">
    <property type="component" value="Unplaced"/>
</dbReference>
<evidence type="ECO:0000256" key="5">
    <source>
        <dbReference type="ARBA" id="ARBA00023242"/>
    </source>
</evidence>
<evidence type="ECO:0000313" key="8">
    <source>
        <dbReference type="RefSeq" id="XP_013393860.1"/>
    </source>
</evidence>
<dbReference type="InterPro" id="IPR001279">
    <property type="entry name" value="Metallo-B-lactamas"/>
</dbReference>
<evidence type="ECO:0000313" key="7">
    <source>
        <dbReference type="Proteomes" id="UP000085678"/>
    </source>
</evidence>
<dbReference type="GO" id="GO:0034472">
    <property type="term" value="P:snRNA 3'-end processing"/>
    <property type="evidence" value="ECO:0007669"/>
    <property type="project" value="TreeGrafter"/>
</dbReference>
<evidence type="ECO:0000256" key="4">
    <source>
        <dbReference type="ARBA" id="ARBA00022490"/>
    </source>
</evidence>
<keyword evidence="7" id="KW-1185">Reference proteome</keyword>
<evidence type="ECO:0000256" key="1">
    <source>
        <dbReference type="ARBA" id="ARBA00004123"/>
    </source>
</evidence>
<evidence type="ECO:0000259" key="6">
    <source>
        <dbReference type="SMART" id="SM01027"/>
    </source>
</evidence>
<dbReference type="InParanoid" id="A0A1S3I6F7"/>
<dbReference type="GeneID" id="106161449"/>
<dbReference type="FunCoup" id="A0A1S3I6F7">
    <property type="interactions" value="2059"/>
</dbReference>
<dbReference type="Gene3D" id="3.60.15.10">
    <property type="entry name" value="Ribonuclease Z/Hydroxyacylglutathione hydrolase-like"/>
    <property type="match status" value="1"/>
</dbReference>
<dbReference type="KEGG" id="lak:106161449"/>
<name>A0A1S3I6F7_LINAN</name>
<dbReference type="InterPro" id="IPR022712">
    <property type="entry name" value="Beta_Casp"/>
</dbReference>
<dbReference type="RefSeq" id="XP_013393860.1">
    <property type="nucleotide sequence ID" value="XM_013538406.1"/>
</dbReference>
<dbReference type="InterPro" id="IPR048660">
    <property type="entry name" value="IntS9-like_C"/>
</dbReference>
<feature type="domain" description="Beta-Casp" evidence="6">
    <location>
        <begin position="307"/>
        <end position="435"/>
    </location>
</feature>
<dbReference type="InterPro" id="IPR027074">
    <property type="entry name" value="Integrator_9su"/>
</dbReference>
<protein>
    <submittedName>
        <fullName evidence="8">Integrator complex subunit 9</fullName>
    </submittedName>
</protein>
<accession>A0A1S3I6F7</accession>
<dbReference type="OrthoDB" id="5600060at2759"/>
<dbReference type="Pfam" id="PF10996">
    <property type="entry name" value="Beta-Casp"/>
    <property type="match status" value="1"/>
</dbReference>
<dbReference type="SMART" id="SM01027">
    <property type="entry name" value="Beta-Casp"/>
    <property type="match status" value="1"/>
</dbReference>
<reference evidence="8" key="1">
    <citation type="submission" date="2025-08" db="UniProtKB">
        <authorList>
            <consortium name="RefSeq"/>
        </authorList>
    </citation>
    <scope>IDENTIFICATION</scope>
    <source>
        <tissue evidence="8">Gonads</tissue>
    </source>
</reference>
<dbReference type="PANTHER" id="PTHR46094">
    <property type="entry name" value="INTEGRATOR COMPLEX SUBUNIT 9"/>
    <property type="match status" value="1"/>
</dbReference>
<gene>
    <name evidence="8" type="primary">LOC106161449</name>
</gene>
<keyword evidence="4" id="KW-0963">Cytoplasm</keyword>
<evidence type="ECO:0000256" key="2">
    <source>
        <dbReference type="ARBA" id="ARBA00004496"/>
    </source>
</evidence>
<comment type="subcellular location">
    <subcellularLocation>
        <location evidence="2">Cytoplasm</location>
    </subcellularLocation>
    <subcellularLocation>
        <location evidence="1">Nucleus</location>
    </subcellularLocation>
</comment>
<dbReference type="Pfam" id="PF21382">
    <property type="entry name" value="IntS9_C"/>
    <property type="match status" value="1"/>
</dbReference>
<dbReference type="SUPFAM" id="SSF56281">
    <property type="entry name" value="Metallo-hydrolase/oxidoreductase"/>
    <property type="match status" value="1"/>
</dbReference>
<sequence length="652" mass="73025">MKLYCLSHAARHPCFILKFKTVTLMLDCGLDYSSLLHFLPLSLVQSSRWSDLPKWKPKEYKGPYKLEGELRECAGRVFVDSVPEFNVPKITLVDLSEVDVILVSNSHAMLALPYVTEYSGFKGVVYATEPTLQAGRQFMEELVQYIDRCPKVNHASVWKQPEVIKCLPPPLKDAIQPLSWKQCYSLHDVNASLSKVHMVNFNEKLDILGALCVTPLSSGWCIGGCNWLIQSAHEKICYVAGSSTLTTFSKPVDHTALKNADLIILSQLTQTPHVNPDSMIGEFCLNAALTVKKGGNVLVPVYPAGVTYDLFECLSVHMESCGLAGVPMYFISPVADSSLAYSNIFAEWLSDSKQSKVYLPEPPFPHAELISAGRLRHYPSIHGDFSKDFKTPCVVFTGHPSLRFGDVVHFIEMWGKTSANAIIFTEPDFYYLDALAPYQPLAMKVLCCPIDTSLNFSQTNKLIKDLKPQHFVISETYTRPPPLYPHRTDLVVDPDLQVMTYKPGEVLTLPIRRKFEQINIDPELAGSLMPIEVRPGVSVAMVTGSLVTRDNQHTLKPLQTSGLKRKLETSSDRKRRSYFWGALDVQEFVDKLNKEGLTDVKVEDSAEGHIVHLPNEDTLIQLEEGSTHIICEGNEGLRVKLKDILLQCLNRL</sequence>
<dbReference type="GO" id="GO:0032039">
    <property type="term" value="C:integrator complex"/>
    <property type="evidence" value="ECO:0007669"/>
    <property type="project" value="InterPro"/>
</dbReference>
<dbReference type="GO" id="GO:0005737">
    <property type="term" value="C:cytoplasm"/>
    <property type="evidence" value="ECO:0007669"/>
    <property type="project" value="UniProtKB-SubCell"/>
</dbReference>
<dbReference type="InterPro" id="IPR036866">
    <property type="entry name" value="RibonucZ/Hydroxyglut_hydro"/>
</dbReference>
<dbReference type="STRING" id="7574.A0A1S3I6F7"/>
<dbReference type="AlphaFoldDB" id="A0A1S3I6F7"/>
<organism evidence="7 8">
    <name type="scientific">Lingula anatina</name>
    <name type="common">Brachiopod</name>
    <name type="synonym">Lingula unguis</name>
    <dbReference type="NCBI Taxonomy" id="7574"/>
    <lineage>
        <taxon>Eukaryota</taxon>
        <taxon>Metazoa</taxon>
        <taxon>Spiralia</taxon>
        <taxon>Lophotrochozoa</taxon>
        <taxon>Brachiopoda</taxon>
        <taxon>Linguliformea</taxon>
        <taxon>Lingulata</taxon>
        <taxon>Lingulida</taxon>
        <taxon>Linguloidea</taxon>
        <taxon>Lingulidae</taxon>
        <taxon>Lingula</taxon>
    </lineage>
</organism>
<proteinExistence type="inferred from homology"/>
<dbReference type="PANTHER" id="PTHR46094:SF1">
    <property type="entry name" value="INTEGRATOR COMPLEX SUBUNIT 9"/>
    <property type="match status" value="1"/>
</dbReference>
<dbReference type="Gene3D" id="3.40.50.10890">
    <property type="match status" value="1"/>
</dbReference>
<dbReference type="Pfam" id="PF16661">
    <property type="entry name" value="Lactamase_B_6"/>
    <property type="match status" value="1"/>
</dbReference>
<evidence type="ECO:0000256" key="3">
    <source>
        <dbReference type="ARBA" id="ARBA00006861"/>
    </source>
</evidence>
<comment type="similarity">
    <text evidence="3">Belongs to the metallo-beta-lactamase superfamily. RNA-metabolizing metallo-beta-lactamase-like family. INTS9 subfamily.</text>
</comment>
<keyword evidence="5" id="KW-0539">Nucleus</keyword>